<evidence type="ECO:0000256" key="7">
    <source>
        <dbReference type="ARBA" id="ARBA00024298"/>
    </source>
</evidence>
<keyword evidence="17" id="KW-1185">Reference proteome</keyword>
<keyword evidence="3 14" id="KW-0479">Metal-binding</keyword>
<evidence type="ECO:0000256" key="2">
    <source>
        <dbReference type="ARBA" id="ARBA00022490"/>
    </source>
</evidence>
<feature type="binding site" evidence="14">
    <location>
        <position position="214"/>
    </location>
    <ligand>
        <name>[4Fe-4S] cluster</name>
        <dbReference type="ChEBI" id="CHEBI:49883"/>
    </ligand>
</feature>
<gene>
    <name evidence="14" type="primary">cysH</name>
    <name evidence="16" type="ORF">GCM10022279_03250</name>
</gene>
<evidence type="ECO:0000313" key="16">
    <source>
        <dbReference type="EMBL" id="GAA3983120.1"/>
    </source>
</evidence>
<accession>A0ABP7QIH0</accession>
<feature type="domain" description="Phosphoadenosine phosphosulphate reductase" evidence="15">
    <location>
        <begin position="48"/>
        <end position="220"/>
    </location>
</feature>
<evidence type="ECO:0000259" key="15">
    <source>
        <dbReference type="Pfam" id="PF01507"/>
    </source>
</evidence>
<dbReference type="InterPro" id="IPR004511">
    <property type="entry name" value="PAPS/APS_Rdtase"/>
</dbReference>
<evidence type="ECO:0000313" key="17">
    <source>
        <dbReference type="Proteomes" id="UP001501627"/>
    </source>
</evidence>
<sequence length="282" mass="30876">MNAAFASTLDRLVQISAVALFAKASSDYGRKLQQAQDTLRQAAALGTVVQANSLGVEDMVITHIAQQLGLQIPVFVLDTGRLHTETLALLERLQAQDGVQVTVYHPRPDAVRDYIRTHGQDAFYESVQLRHLCCDIRKMEPLARALDGKKGWITGLRREQSTARGAAPLVDTSEARTKFNPLAHWTQGDVWHYVAGHKVDTNPLHDQFYPSIGCAPCTRPVTLGEDPRSGRWWWENNDLRECGLHVKRRSAPQGAGDARSAATEGIVSAQAHAAAGGVKGTQ</sequence>
<keyword evidence="5 14" id="KW-0408">Iron</keyword>
<evidence type="ECO:0000256" key="1">
    <source>
        <dbReference type="ARBA" id="ARBA00009732"/>
    </source>
</evidence>
<feature type="active site" description="Nucleophile; cysteine thiosulfonate intermediate" evidence="14">
    <location>
        <position position="242"/>
    </location>
</feature>
<dbReference type="NCBIfam" id="NF002537">
    <property type="entry name" value="PRK02090.1"/>
    <property type="match status" value="1"/>
</dbReference>
<dbReference type="NCBIfam" id="TIGR02055">
    <property type="entry name" value="APS_reductase"/>
    <property type="match status" value="1"/>
</dbReference>
<dbReference type="InterPro" id="IPR002500">
    <property type="entry name" value="PAPS_reduct_dom"/>
</dbReference>
<feature type="binding site" evidence="14">
    <location>
        <position position="217"/>
    </location>
    <ligand>
        <name>[4Fe-4S] cluster</name>
        <dbReference type="ChEBI" id="CHEBI:49883"/>
    </ligand>
</feature>
<keyword evidence="6 14" id="KW-0411">Iron-sulfur</keyword>
<reference evidence="17" key="1">
    <citation type="journal article" date="2019" name="Int. J. Syst. Evol. Microbiol.">
        <title>The Global Catalogue of Microorganisms (GCM) 10K type strain sequencing project: providing services to taxonomists for standard genome sequencing and annotation.</title>
        <authorList>
            <consortium name="The Broad Institute Genomics Platform"/>
            <consortium name="The Broad Institute Genome Sequencing Center for Infectious Disease"/>
            <person name="Wu L."/>
            <person name="Ma J."/>
        </authorList>
    </citation>
    <scope>NUCLEOTIDE SEQUENCE [LARGE SCALE GENOMIC DNA]</scope>
    <source>
        <strain evidence="17">JCM 17561</strain>
    </source>
</reference>
<dbReference type="InterPro" id="IPR011798">
    <property type="entry name" value="APS_reductase"/>
</dbReference>
<evidence type="ECO:0000256" key="8">
    <source>
        <dbReference type="ARBA" id="ARBA00024327"/>
    </source>
</evidence>
<dbReference type="Pfam" id="PF01507">
    <property type="entry name" value="PAPS_reduct"/>
    <property type="match status" value="1"/>
</dbReference>
<dbReference type="SUPFAM" id="SSF52402">
    <property type="entry name" value="Adenine nucleotide alpha hydrolases-like"/>
    <property type="match status" value="1"/>
</dbReference>
<organism evidence="16 17">
    <name type="scientific">Comamonas faecalis</name>
    <dbReference type="NCBI Taxonomy" id="1387849"/>
    <lineage>
        <taxon>Bacteria</taxon>
        <taxon>Pseudomonadati</taxon>
        <taxon>Pseudomonadota</taxon>
        <taxon>Betaproteobacteria</taxon>
        <taxon>Burkholderiales</taxon>
        <taxon>Comamonadaceae</taxon>
        <taxon>Comamonas</taxon>
    </lineage>
</organism>
<dbReference type="HAMAP" id="MF_00063">
    <property type="entry name" value="CysH"/>
    <property type="match status" value="1"/>
</dbReference>
<dbReference type="Gene3D" id="3.40.50.620">
    <property type="entry name" value="HUPs"/>
    <property type="match status" value="1"/>
</dbReference>
<comment type="function">
    <text evidence="7 14">Catalyzes the formation of sulfite from adenosine 5'-phosphosulfate (APS) using thioredoxin as an electron donor.</text>
</comment>
<evidence type="ECO:0000256" key="13">
    <source>
        <dbReference type="ARBA" id="ARBA00048441"/>
    </source>
</evidence>
<dbReference type="EC" id="1.8.4.10" evidence="9 14"/>
<keyword evidence="4 14" id="KW-0560">Oxidoreductase</keyword>
<evidence type="ECO:0000256" key="5">
    <source>
        <dbReference type="ARBA" id="ARBA00023004"/>
    </source>
</evidence>
<feature type="binding site" evidence="14">
    <location>
        <position position="133"/>
    </location>
    <ligand>
        <name>[4Fe-4S] cluster</name>
        <dbReference type="ChEBI" id="CHEBI:49883"/>
    </ligand>
</feature>
<evidence type="ECO:0000256" key="11">
    <source>
        <dbReference type="ARBA" id="ARBA00030894"/>
    </source>
</evidence>
<dbReference type="CDD" id="cd23945">
    <property type="entry name" value="PAPS_reductase"/>
    <property type="match status" value="1"/>
</dbReference>
<comment type="similarity">
    <text evidence="1 14">Belongs to the PAPS reductase family. CysH subfamily.</text>
</comment>
<dbReference type="RefSeq" id="WP_103043636.1">
    <property type="nucleotide sequence ID" value="NZ_BAABBP010000002.1"/>
</dbReference>
<evidence type="ECO:0000256" key="12">
    <source>
        <dbReference type="ARBA" id="ARBA00032041"/>
    </source>
</evidence>
<dbReference type="PANTHER" id="PTHR46482">
    <property type="entry name" value="5'-ADENYLYLSULFATE REDUCTASE 3, CHLOROPLASTIC"/>
    <property type="match status" value="1"/>
</dbReference>
<evidence type="ECO:0000256" key="3">
    <source>
        <dbReference type="ARBA" id="ARBA00022723"/>
    </source>
</evidence>
<evidence type="ECO:0000256" key="9">
    <source>
        <dbReference type="ARBA" id="ARBA00024386"/>
    </source>
</evidence>
<comment type="caution">
    <text evidence="16">The sequence shown here is derived from an EMBL/GenBank/DDBJ whole genome shotgun (WGS) entry which is preliminary data.</text>
</comment>
<dbReference type="PANTHER" id="PTHR46482:SF9">
    <property type="entry name" value="5'-ADENYLYLSULFATE REDUCTASE 1, CHLOROPLASTIC"/>
    <property type="match status" value="1"/>
</dbReference>
<evidence type="ECO:0000256" key="10">
    <source>
        <dbReference type="ARBA" id="ARBA00029514"/>
    </source>
</evidence>
<evidence type="ECO:0000256" key="4">
    <source>
        <dbReference type="ARBA" id="ARBA00023002"/>
    </source>
</evidence>
<comment type="cofactor">
    <cofactor evidence="14">
        <name>[4Fe-4S] cluster</name>
        <dbReference type="ChEBI" id="CHEBI:49883"/>
    </cofactor>
    <text evidence="14">Binds 1 [4Fe-4S] cluster per subunit.</text>
</comment>
<dbReference type="PIRSF" id="PIRSF000857">
    <property type="entry name" value="PAPS_reductase"/>
    <property type="match status" value="1"/>
</dbReference>
<evidence type="ECO:0000256" key="6">
    <source>
        <dbReference type="ARBA" id="ARBA00023014"/>
    </source>
</evidence>
<keyword evidence="2 14" id="KW-0963">Cytoplasm</keyword>
<dbReference type="EMBL" id="BAABBP010000002">
    <property type="protein sequence ID" value="GAA3983120.1"/>
    <property type="molecule type" value="Genomic_DNA"/>
</dbReference>
<dbReference type="Proteomes" id="UP001501627">
    <property type="component" value="Unassembled WGS sequence"/>
</dbReference>
<name>A0ABP7QIH0_9BURK</name>
<evidence type="ECO:0000256" key="14">
    <source>
        <dbReference type="HAMAP-Rule" id="MF_00063"/>
    </source>
</evidence>
<comment type="pathway">
    <text evidence="8 14">Sulfur metabolism; hydrogen sulfide biosynthesis; sulfite from sulfate.</text>
</comment>
<protein>
    <recommendedName>
        <fullName evidence="10 14">Adenosine 5'-phosphosulfate reductase</fullName>
        <shortName evidence="14">APS reductase</shortName>
        <ecNumber evidence="9 14">1.8.4.10</ecNumber>
    </recommendedName>
    <alternativeName>
        <fullName evidence="12 14">5'-adenylylsulfate reductase</fullName>
    </alternativeName>
    <alternativeName>
        <fullName evidence="11 14">Thioredoxin-dependent 5'-adenylylsulfate reductase</fullName>
    </alternativeName>
</protein>
<proteinExistence type="inferred from homology"/>
<comment type="catalytic activity">
    <reaction evidence="13 14">
        <text>[thioredoxin]-disulfide + sulfite + AMP + 2 H(+) = adenosine 5'-phosphosulfate + [thioredoxin]-dithiol</text>
        <dbReference type="Rhea" id="RHEA:21976"/>
        <dbReference type="Rhea" id="RHEA-COMP:10698"/>
        <dbReference type="Rhea" id="RHEA-COMP:10700"/>
        <dbReference type="ChEBI" id="CHEBI:15378"/>
        <dbReference type="ChEBI" id="CHEBI:17359"/>
        <dbReference type="ChEBI" id="CHEBI:29950"/>
        <dbReference type="ChEBI" id="CHEBI:50058"/>
        <dbReference type="ChEBI" id="CHEBI:58243"/>
        <dbReference type="ChEBI" id="CHEBI:456215"/>
        <dbReference type="EC" id="1.8.4.10"/>
    </reaction>
</comment>
<feature type="binding site" evidence="14">
    <location>
        <position position="134"/>
    </location>
    <ligand>
        <name>[4Fe-4S] cluster</name>
        <dbReference type="ChEBI" id="CHEBI:49883"/>
    </ligand>
</feature>
<comment type="subcellular location">
    <subcellularLocation>
        <location evidence="14">Cytoplasm</location>
    </subcellularLocation>
</comment>
<dbReference type="InterPro" id="IPR014729">
    <property type="entry name" value="Rossmann-like_a/b/a_fold"/>
</dbReference>